<dbReference type="EMBL" id="FNMV01000001">
    <property type="protein sequence ID" value="SDW13451.1"/>
    <property type="molecule type" value="Genomic_DNA"/>
</dbReference>
<keyword evidence="4" id="KW-0732">Signal</keyword>
<feature type="repeat" description="TPR" evidence="3">
    <location>
        <begin position="70"/>
        <end position="103"/>
    </location>
</feature>
<evidence type="ECO:0000256" key="2">
    <source>
        <dbReference type="ARBA" id="ARBA00022803"/>
    </source>
</evidence>
<dbReference type="RefSeq" id="WP_091428802.1">
    <property type="nucleotide sequence ID" value="NZ_FNMV01000001.1"/>
</dbReference>
<dbReference type="AlphaFoldDB" id="A0A1H2R246"/>
<feature type="signal peptide" evidence="4">
    <location>
        <begin position="1"/>
        <end position="22"/>
    </location>
</feature>
<dbReference type="Proteomes" id="UP000198569">
    <property type="component" value="Unassembled WGS sequence"/>
</dbReference>
<sequence length="447" mass="51438">MKKSRLLILFLVLLSNSALLWAQTEPEEIKQEVNKFQDFFFESLKQKGIENYDKAIVALEQCLKIEPENATIHFELGKNYLALKDYKNAYTSFEHAAKIDPTNKWFWVGMYDVNYAAKDFNGAIYVINKLIPFDSKFKEDLTSLYMNTNQYDKAWALINELNETSGKSDRREAYKMQILSQGKYQNAEIENLIGQIKANPKEESNYISLIFLYSKNNETNKVLETARKLELAIPTSEWAQVSLFKTYLENKDGAKAVIAMNMALASSKIDSKIKHRVLNEFLIFVNSNPQFTPDLEKAIGYFDNDPDVNVAKEVGKFYQTKKQWSSAVSYYELANKKGSDVDIETNLLLLQAYTETKQFEKLAKNATEMIDVFPTQPQFYYYAGLGSNQLAQYKKAKEILEMGLDYLVDDLSLETNFNIQLGEAYNGLGDAKKKDFYFSKANQLLKK</sequence>
<dbReference type="PANTHER" id="PTHR12558">
    <property type="entry name" value="CELL DIVISION CYCLE 16,23,27"/>
    <property type="match status" value="1"/>
</dbReference>
<dbReference type="SMART" id="SM00028">
    <property type="entry name" value="TPR"/>
    <property type="match status" value="3"/>
</dbReference>
<dbReference type="InterPro" id="IPR019734">
    <property type="entry name" value="TPR_rpt"/>
</dbReference>
<evidence type="ECO:0000313" key="6">
    <source>
        <dbReference type="Proteomes" id="UP000198569"/>
    </source>
</evidence>
<evidence type="ECO:0000313" key="5">
    <source>
        <dbReference type="EMBL" id="SDW13451.1"/>
    </source>
</evidence>
<organism evidence="5 6">
    <name type="scientific">Flavobacterium degerlachei</name>
    <dbReference type="NCBI Taxonomy" id="229203"/>
    <lineage>
        <taxon>Bacteria</taxon>
        <taxon>Pseudomonadati</taxon>
        <taxon>Bacteroidota</taxon>
        <taxon>Flavobacteriia</taxon>
        <taxon>Flavobacteriales</taxon>
        <taxon>Flavobacteriaceae</taxon>
        <taxon>Flavobacterium</taxon>
    </lineage>
</organism>
<evidence type="ECO:0000256" key="4">
    <source>
        <dbReference type="SAM" id="SignalP"/>
    </source>
</evidence>
<dbReference type="OrthoDB" id="1465784at2"/>
<gene>
    <name evidence="5" type="ORF">SAMN05444338_101314</name>
</gene>
<dbReference type="Pfam" id="PF13181">
    <property type="entry name" value="TPR_8"/>
    <property type="match status" value="1"/>
</dbReference>
<dbReference type="PROSITE" id="PS50005">
    <property type="entry name" value="TPR"/>
    <property type="match status" value="1"/>
</dbReference>
<protein>
    <submittedName>
        <fullName evidence="5">Tetratricopeptide repeat-containing protein</fullName>
    </submittedName>
</protein>
<keyword evidence="6" id="KW-1185">Reference proteome</keyword>
<keyword evidence="1" id="KW-0677">Repeat</keyword>
<dbReference type="InterPro" id="IPR011990">
    <property type="entry name" value="TPR-like_helical_dom_sf"/>
</dbReference>
<name>A0A1H2R246_9FLAO</name>
<evidence type="ECO:0000256" key="1">
    <source>
        <dbReference type="ARBA" id="ARBA00022737"/>
    </source>
</evidence>
<reference evidence="6" key="1">
    <citation type="submission" date="2016-10" db="EMBL/GenBank/DDBJ databases">
        <authorList>
            <person name="Varghese N."/>
            <person name="Submissions S."/>
        </authorList>
    </citation>
    <scope>NUCLEOTIDE SEQUENCE [LARGE SCALE GENOMIC DNA]</scope>
    <source>
        <strain evidence="6">DSM 15718</strain>
    </source>
</reference>
<dbReference type="PANTHER" id="PTHR12558:SF13">
    <property type="entry name" value="CELL DIVISION CYCLE PROTEIN 27 HOMOLOG"/>
    <property type="match status" value="1"/>
</dbReference>
<accession>A0A1H2R246</accession>
<dbReference type="Gene3D" id="1.25.40.10">
    <property type="entry name" value="Tetratricopeptide repeat domain"/>
    <property type="match status" value="2"/>
</dbReference>
<dbReference type="SUPFAM" id="SSF48452">
    <property type="entry name" value="TPR-like"/>
    <property type="match status" value="2"/>
</dbReference>
<dbReference type="STRING" id="229203.SAMN05444338_101314"/>
<dbReference type="InterPro" id="IPR013105">
    <property type="entry name" value="TPR_2"/>
</dbReference>
<proteinExistence type="predicted"/>
<evidence type="ECO:0000256" key="3">
    <source>
        <dbReference type="PROSITE-ProRule" id="PRU00339"/>
    </source>
</evidence>
<dbReference type="Pfam" id="PF07719">
    <property type="entry name" value="TPR_2"/>
    <property type="match status" value="1"/>
</dbReference>
<keyword evidence="2 3" id="KW-0802">TPR repeat</keyword>
<feature type="chain" id="PRO_5011558417" evidence="4">
    <location>
        <begin position="23"/>
        <end position="447"/>
    </location>
</feature>